<feature type="transmembrane region" description="Helical" evidence="2">
    <location>
        <begin position="359"/>
        <end position="384"/>
    </location>
</feature>
<feature type="transmembrane region" description="Helical" evidence="2">
    <location>
        <begin position="316"/>
        <end position="339"/>
    </location>
</feature>
<dbReference type="InterPro" id="IPR050256">
    <property type="entry name" value="Glycosyltransferase_2"/>
</dbReference>
<dbReference type="EMBL" id="JAKGSG010000006">
    <property type="protein sequence ID" value="MCF4119691.1"/>
    <property type="molecule type" value="Genomic_DNA"/>
</dbReference>
<keyword evidence="7" id="KW-1185">Reference proteome</keyword>
<dbReference type="Gene3D" id="3.90.550.10">
    <property type="entry name" value="Spore Coat Polysaccharide Biosynthesis Protein SpsA, Chain A"/>
    <property type="match status" value="1"/>
</dbReference>
<feature type="transmembrane region" description="Helical" evidence="2">
    <location>
        <begin position="234"/>
        <end position="259"/>
    </location>
</feature>
<comment type="caution">
    <text evidence="6">The sequence shown here is derived from an EMBL/GenBank/DDBJ whole genome shotgun (WGS) entry which is preliminary data.</text>
</comment>
<dbReference type="InterPro" id="IPR058718">
    <property type="entry name" value="Agl6_TM_C"/>
</dbReference>
<evidence type="ECO:0000256" key="1">
    <source>
        <dbReference type="ARBA" id="ARBA00006739"/>
    </source>
</evidence>
<feature type="transmembrane region" description="Helical" evidence="2">
    <location>
        <begin position="271"/>
        <end position="295"/>
    </location>
</feature>
<sequence>MAATPSLELTILMPCLDEAETLEVCIRKALGFLERSGIQGEVLVADNGSSDGSQAIAEACGARVVPIAEKGYGAALLGGIADARGRYVIMGDADDSYDFSRLDPFVAKLREGFQLVIGNRFQGGIAPGAMPPLHKYLGNPVLSGIGQLFFKPGVGDFHCGLRGFDREAILALGLRTSGMEFASEMIVKACLAKLSVAEMPTTLSPHGRSRPPHLRSWRDGWRHLRFLLIFSPRWLFWVPGVTLLTLGVVASLVLLFGPIEIGSVGFDVSTMIYAMAAAVVGYQSILFAILTKVYAWHEGFIPTGSRFRSAIDKLSLERGLLTGLGLFLLGLVAAIVQVVRWGGGEGFGALDARAAVRVAVPAVLGLMLGFQTLMSSMFIGILGIPTRFGSNPSATDVESHAVPTPAGAVRDTVVVDSRAPEQAVPVGDGVR</sequence>
<keyword evidence="2" id="KW-1133">Transmembrane helix</keyword>
<evidence type="ECO:0000259" key="3">
    <source>
        <dbReference type="Pfam" id="PF00535"/>
    </source>
</evidence>
<feature type="domain" description="Low-salt glycan biosynthesis hexosyltransferase Agl6 C-terminal transmembrane region" evidence="4">
    <location>
        <begin position="289"/>
        <end position="383"/>
    </location>
</feature>
<proteinExistence type="inferred from homology"/>
<organism evidence="6 7">
    <name type="scientific">Antribacter soli</name>
    <dbReference type="NCBI Taxonomy" id="2910976"/>
    <lineage>
        <taxon>Bacteria</taxon>
        <taxon>Bacillati</taxon>
        <taxon>Actinomycetota</taxon>
        <taxon>Actinomycetes</taxon>
        <taxon>Micrococcales</taxon>
        <taxon>Promicromonosporaceae</taxon>
        <taxon>Antribacter</taxon>
    </lineage>
</organism>
<dbReference type="RefSeq" id="WP_236087405.1">
    <property type="nucleotide sequence ID" value="NZ_JAKGSG010000006.1"/>
</dbReference>
<keyword evidence="2" id="KW-0472">Membrane</keyword>
<evidence type="ECO:0000259" key="4">
    <source>
        <dbReference type="Pfam" id="PF26629"/>
    </source>
</evidence>
<dbReference type="InterPro" id="IPR001173">
    <property type="entry name" value="Glyco_trans_2-like"/>
</dbReference>
<accession>A0AA41QH94</accession>
<evidence type="ECO:0000256" key="2">
    <source>
        <dbReference type="SAM" id="Phobius"/>
    </source>
</evidence>
<evidence type="ECO:0000313" key="7">
    <source>
        <dbReference type="Proteomes" id="UP001165405"/>
    </source>
</evidence>
<evidence type="ECO:0000313" key="6">
    <source>
        <dbReference type="EMBL" id="MCF4123453.1"/>
    </source>
</evidence>
<protein>
    <submittedName>
        <fullName evidence="6">Glycosyltransferase family 2 protein</fullName>
    </submittedName>
</protein>
<dbReference type="Pfam" id="PF26629">
    <property type="entry name" value="GT2_TM_C"/>
    <property type="match status" value="1"/>
</dbReference>
<dbReference type="SUPFAM" id="SSF53448">
    <property type="entry name" value="Nucleotide-diphospho-sugar transferases"/>
    <property type="match status" value="1"/>
</dbReference>
<dbReference type="Proteomes" id="UP001165405">
    <property type="component" value="Unassembled WGS sequence"/>
</dbReference>
<keyword evidence="2" id="KW-0812">Transmembrane</keyword>
<comment type="similarity">
    <text evidence="1">Belongs to the glycosyltransferase 2 family.</text>
</comment>
<dbReference type="PANTHER" id="PTHR48090">
    <property type="entry name" value="UNDECAPRENYL-PHOSPHATE 4-DEOXY-4-FORMAMIDO-L-ARABINOSE TRANSFERASE-RELATED"/>
    <property type="match status" value="1"/>
</dbReference>
<dbReference type="InterPro" id="IPR029044">
    <property type="entry name" value="Nucleotide-diphossugar_trans"/>
</dbReference>
<reference evidence="6" key="1">
    <citation type="submission" date="2022-01" db="EMBL/GenBank/DDBJ databases">
        <title>Antribacter sp. nov., isolated from Guizhou of China.</title>
        <authorList>
            <person name="Chengliang C."/>
            <person name="Ya Z."/>
        </authorList>
    </citation>
    <scope>NUCLEOTIDE SEQUENCE</scope>
    <source>
        <strain evidence="6">KLBMP 9083</strain>
    </source>
</reference>
<gene>
    <name evidence="5" type="ORF">L1785_01725</name>
    <name evidence="6" type="ORF">L1785_21025</name>
</gene>
<dbReference type="AlphaFoldDB" id="A0AA41QH94"/>
<dbReference type="PANTHER" id="PTHR48090:SF7">
    <property type="entry name" value="RFBJ PROTEIN"/>
    <property type="match status" value="1"/>
</dbReference>
<dbReference type="CDD" id="cd04179">
    <property type="entry name" value="DPM_DPG-synthase_like"/>
    <property type="match status" value="1"/>
</dbReference>
<dbReference type="Pfam" id="PF00535">
    <property type="entry name" value="Glycos_transf_2"/>
    <property type="match status" value="1"/>
</dbReference>
<name>A0AA41QH94_9MICO</name>
<feature type="domain" description="Glycosyltransferase 2-like" evidence="3">
    <location>
        <begin position="10"/>
        <end position="169"/>
    </location>
</feature>
<dbReference type="EMBL" id="JAKGSG010000061">
    <property type="protein sequence ID" value="MCF4123453.1"/>
    <property type="molecule type" value="Genomic_DNA"/>
</dbReference>
<evidence type="ECO:0000313" key="5">
    <source>
        <dbReference type="EMBL" id="MCF4119691.1"/>
    </source>
</evidence>